<evidence type="ECO:0000256" key="4">
    <source>
        <dbReference type="ARBA" id="ARBA00022801"/>
    </source>
</evidence>
<dbReference type="GO" id="GO:0000967">
    <property type="term" value="P:rRNA 5'-end processing"/>
    <property type="evidence" value="ECO:0007669"/>
    <property type="project" value="UniProtKB-UniRule"/>
</dbReference>
<organism evidence="8 9">
    <name type="scientific">Neomicrococcus lactis</name>
    <dbReference type="NCBI Taxonomy" id="732241"/>
    <lineage>
        <taxon>Bacteria</taxon>
        <taxon>Bacillati</taxon>
        <taxon>Actinomycetota</taxon>
        <taxon>Actinomycetes</taxon>
        <taxon>Micrococcales</taxon>
        <taxon>Micrococcaceae</taxon>
        <taxon>Neomicrococcus</taxon>
    </lineage>
</organism>
<dbReference type="InterPro" id="IPR006641">
    <property type="entry name" value="YqgF/RNaseH-like_dom"/>
</dbReference>
<dbReference type="PANTHER" id="PTHR33317:SF4">
    <property type="entry name" value="POLYNUCLEOTIDYL TRANSFERASE, RIBONUCLEASE H-LIKE SUPERFAMILY PROTEIN"/>
    <property type="match status" value="1"/>
</dbReference>
<evidence type="ECO:0000256" key="2">
    <source>
        <dbReference type="ARBA" id="ARBA00022517"/>
    </source>
</evidence>
<keyword evidence="4 5" id="KW-0378">Hydrolase</keyword>
<keyword evidence="1 5" id="KW-0963">Cytoplasm</keyword>
<comment type="caution">
    <text evidence="8">The sequence shown here is derived from an EMBL/GenBank/DDBJ whole genome shotgun (WGS) entry which is preliminary data.</text>
</comment>
<feature type="compositionally biased region" description="Basic and acidic residues" evidence="6">
    <location>
        <begin position="209"/>
        <end position="220"/>
    </location>
</feature>
<comment type="subcellular location">
    <subcellularLocation>
        <location evidence="5">Cytoplasm</location>
    </subcellularLocation>
</comment>
<dbReference type="InterPro" id="IPR005227">
    <property type="entry name" value="YqgF"/>
</dbReference>
<evidence type="ECO:0000256" key="5">
    <source>
        <dbReference type="HAMAP-Rule" id="MF_00651"/>
    </source>
</evidence>
<sequence length="220" mass="23940">MTSFSANGRGDESLSSEVLSTDARAPRAGVDVGLARVGVAFSDPDGLLANPWKTLKRNASKNQDVHVLAREIRARNVNRVYVGLPRSLKGNDTASTEMAREYARILNEYLNSPSSVLSMGQSAEDDNLPAQDHDEAQASVVVIPIFLIDERLSTVSAHKTLRESGIETRKHRAIIDQAAAVNILQQALDMEKSQHRIPGERVPSPEIAGVRHDAPEAKDT</sequence>
<reference evidence="8 9" key="1">
    <citation type="submission" date="2020-08" db="EMBL/GenBank/DDBJ databases">
        <title>Sequencing the genomes of 1000 actinobacteria strains.</title>
        <authorList>
            <person name="Klenk H.-P."/>
        </authorList>
    </citation>
    <scope>NUCLEOTIDE SEQUENCE [LARGE SCALE GENOMIC DNA]</scope>
    <source>
        <strain evidence="8 9">DSM 23694</strain>
    </source>
</reference>
<dbReference type="CDD" id="cd16964">
    <property type="entry name" value="YqgF"/>
    <property type="match status" value="1"/>
</dbReference>
<feature type="domain" description="YqgF/RNase H-like" evidence="7">
    <location>
        <begin position="25"/>
        <end position="157"/>
    </location>
</feature>
<comment type="similarity">
    <text evidence="5">Belongs to the YqgF HJR family.</text>
</comment>
<feature type="region of interest" description="Disordered" evidence="6">
    <location>
        <begin position="194"/>
        <end position="220"/>
    </location>
</feature>
<dbReference type="SUPFAM" id="SSF53098">
    <property type="entry name" value="Ribonuclease H-like"/>
    <property type="match status" value="1"/>
</dbReference>
<dbReference type="Proteomes" id="UP000523863">
    <property type="component" value="Unassembled WGS sequence"/>
</dbReference>
<evidence type="ECO:0000256" key="6">
    <source>
        <dbReference type="SAM" id="MobiDB-lite"/>
    </source>
</evidence>
<dbReference type="SMART" id="SM00732">
    <property type="entry name" value="YqgFc"/>
    <property type="match status" value="1"/>
</dbReference>
<dbReference type="EMBL" id="JACHBL010000001">
    <property type="protein sequence ID" value="MBB5597675.1"/>
    <property type="molecule type" value="Genomic_DNA"/>
</dbReference>
<evidence type="ECO:0000256" key="1">
    <source>
        <dbReference type="ARBA" id="ARBA00022490"/>
    </source>
</evidence>
<evidence type="ECO:0000313" key="8">
    <source>
        <dbReference type="EMBL" id="MBB5597675.1"/>
    </source>
</evidence>
<keyword evidence="9" id="KW-1185">Reference proteome</keyword>
<keyword evidence="2 5" id="KW-0690">Ribosome biogenesis</keyword>
<evidence type="ECO:0000313" key="9">
    <source>
        <dbReference type="Proteomes" id="UP000523863"/>
    </source>
</evidence>
<feature type="region of interest" description="Disordered" evidence="6">
    <location>
        <begin position="1"/>
        <end position="20"/>
    </location>
</feature>
<dbReference type="PANTHER" id="PTHR33317">
    <property type="entry name" value="POLYNUCLEOTIDYL TRANSFERASE, RIBONUCLEASE H-LIKE SUPERFAMILY PROTEIN"/>
    <property type="match status" value="1"/>
</dbReference>
<dbReference type="GO" id="GO:0005829">
    <property type="term" value="C:cytosol"/>
    <property type="evidence" value="ECO:0007669"/>
    <property type="project" value="TreeGrafter"/>
</dbReference>
<accession>A0A7W8Y9Z2</accession>
<gene>
    <name evidence="8" type="ORF">BKA12_000755</name>
</gene>
<name>A0A7W8Y9Z2_9MICC</name>
<dbReference type="GO" id="GO:0004518">
    <property type="term" value="F:nuclease activity"/>
    <property type="evidence" value="ECO:0007669"/>
    <property type="project" value="UniProtKB-KW"/>
</dbReference>
<dbReference type="NCBIfam" id="TIGR00250">
    <property type="entry name" value="RNAse_H_YqgF"/>
    <property type="match status" value="1"/>
</dbReference>
<proteinExistence type="inferred from homology"/>
<dbReference type="InterPro" id="IPR012337">
    <property type="entry name" value="RNaseH-like_sf"/>
</dbReference>
<dbReference type="AlphaFoldDB" id="A0A7W8Y9Z2"/>
<dbReference type="Gene3D" id="3.30.420.140">
    <property type="entry name" value="YqgF/RNase H-like domain"/>
    <property type="match status" value="1"/>
</dbReference>
<protein>
    <recommendedName>
        <fullName evidence="5">Putative pre-16S rRNA nuclease</fullName>
        <ecNumber evidence="5">3.1.-.-</ecNumber>
    </recommendedName>
</protein>
<dbReference type="InterPro" id="IPR037027">
    <property type="entry name" value="YqgF/RNaseH-like_dom_sf"/>
</dbReference>
<keyword evidence="3 5" id="KW-0540">Nuclease</keyword>
<dbReference type="HAMAP" id="MF_00651">
    <property type="entry name" value="Nuclease_YqgF"/>
    <property type="match status" value="1"/>
</dbReference>
<dbReference type="Pfam" id="PF03652">
    <property type="entry name" value="RuvX"/>
    <property type="match status" value="2"/>
</dbReference>
<comment type="function">
    <text evidence="5">Could be a nuclease involved in processing of the 5'-end of pre-16S rRNA.</text>
</comment>
<dbReference type="EC" id="3.1.-.-" evidence="5"/>
<evidence type="ECO:0000259" key="7">
    <source>
        <dbReference type="SMART" id="SM00732"/>
    </source>
</evidence>
<evidence type="ECO:0000256" key="3">
    <source>
        <dbReference type="ARBA" id="ARBA00022722"/>
    </source>
</evidence>
<dbReference type="GO" id="GO:0016788">
    <property type="term" value="F:hydrolase activity, acting on ester bonds"/>
    <property type="evidence" value="ECO:0007669"/>
    <property type="project" value="UniProtKB-UniRule"/>
</dbReference>